<dbReference type="RefSeq" id="XP_028473494.1">
    <property type="nucleotide sequence ID" value="XM_028617816.1"/>
</dbReference>
<dbReference type="InterPro" id="IPR016185">
    <property type="entry name" value="PreATP-grasp_dom_sf"/>
</dbReference>
<evidence type="ECO:0000256" key="6">
    <source>
        <dbReference type="ARBA" id="ARBA00023267"/>
    </source>
</evidence>
<proteinExistence type="predicted"/>
<feature type="domain" description="ATP-grasp" evidence="9">
    <location>
        <begin position="123"/>
        <end position="328"/>
    </location>
</feature>
<keyword evidence="8" id="KW-1133">Transmembrane helix</keyword>
<keyword evidence="8" id="KW-0472">Membrane</keyword>
<dbReference type="InterPro" id="IPR011054">
    <property type="entry name" value="Rudment_hybrid_motif"/>
</dbReference>
<dbReference type="OrthoDB" id="196847at2759"/>
<evidence type="ECO:0000256" key="5">
    <source>
        <dbReference type="ARBA" id="ARBA00022840"/>
    </source>
</evidence>
<evidence type="ECO:0000259" key="10">
    <source>
        <dbReference type="PROSITE" id="PS50979"/>
    </source>
</evidence>
<keyword evidence="2" id="KW-0436">Ligase</keyword>
<reference evidence="11 12" key="1">
    <citation type="submission" date="2018-11" db="EMBL/GenBank/DDBJ databases">
        <title>Genome sequence of Apiotrichum porosum DSM 27194.</title>
        <authorList>
            <person name="Aliyu H."/>
            <person name="Gorte O."/>
            <person name="Ochsenreither K."/>
        </authorList>
    </citation>
    <scope>NUCLEOTIDE SEQUENCE [LARGE SCALE GENOMIC DNA]</scope>
    <source>
        <strain evidence="11 12">DSM 27194</strain>
    </source>
</reference>
<dbReference type="SUPFAM" id="SSF52440">
    <property type="entry name" value="PreATP-grasp domain"/>
    <property type="match status" value="1"/>
</dbReference>
<dbReference type="InterPro" id="IPR000089">
    <property type="entry name" value="Biotin_lipoyl"/>
</dbReference>
<dbReference type="GO" id="GO:0005524">
    <property type="term" value="F:ATP binding"/>
    <property type="evidence" value="ECO:0007669"/>
    <property type="project" value="UniProtKB-UniRule"/>
</dbReference>
<dbReference type="Gene3D" id="3.30.470.20">
    <property type="entry name" value="ATP-grasp fold, B domain"/>
    <property type="match status" value="1"/>
</dbReference>
<dbReference type="InterPro" id="IPR005482">
    <property type="entry name" value="Biotin_COase_C"/>
</dbReference>
<dbReference type="Pfam" id="PF02786">
    <property type="entry name" value="CPSase_L_D2"/>
    <property type="match status" value="1"/>
</dbReference>
<protein>
    <recommendedName>
        <fullName evidence="13">Urea carboxylase</fullName>
    </recommendedName>
</protein>
<keyword evidence="5 7" id="KW-0067">ATP-binding</keyword>
<dbReference type="InterPro" id="IPR003833">
    <property type="entry name" value="CT_C_D"/>
</dbReference>
<feature type="transmembrane region" description="Helical" evidence="8">
    <location>
        <begin position="966"/>
        <end position="986"/>
    </location>
</feature>
<gene>
    <name evidence="11" type="ORF">EHS24_002069</name>
</gene>
<dbReference type="PROSITE" id="PS00867">
    <property type="entry name" value="CPSASE_2"/>
    <property type="match status" value="1"/>
</dbReference>
<comment type="cofactor">
    <cofactor evidence="1">
        <name>biotin</name>
        <dbReference type="ChEBI" id="CHEBI:57586"/>
    </cofactor>
</comment>
<dbReference type="GeneID" id="39586612"/>
<dbReference type="Pfam" id="PF02682">
    <property type="entry name" value="CT_C_D"/>
    <property type="match status" value="1"/>
</dbReference>
<dbReference type="SUPFAM" id="SSF51230">
    <property type="entry name" value="Single hybrid motif"/>
    <property type="match status" value="1"/>
</dbReference>
<dbReference type="InterPro" id="IPR050856">
    <property type="entry name" value="Biotin_carboxylase_complex"/>
</dbReference>
<sequence>MVHPKHKILIANRGEIALRIQRSADKLGIPTVAIYTLADAGTPIVTAAGEAHPIGDGSDPRGYLDMEAILEIASKTGATMVAPGYGFLSENAAFATKVEEAGMIFLGPTPHQISSMGLKHEAREVAKKANVPIVPGSAGVVERLDAAIPIAKEIGYPVIVKASGGGGGMGMTVCRDENELVSNFEATREKGKVLFKEPAVFIEKYIERARHIEVQVFGNGKGHVIHAGERECSVQRRHQKIIEEAPCALFASAKGQQVRKAICDAAVALCKTMNYRSAGTVEFVLDDQSPNLDFYFLELNARIQVEHPVTEQIHPGLDLVELMIRQGVEPSGSLPESALQQDPLLTIDGHAIEVRVYCENPNNGFQPSPGQLFEVSWGDVGERGRIETWVKSGTLVTPHYDPMIAKLIVWAPTRDECISKAIQVLADTKVIGPPNNIDYCKAILESPDFMNSTVTTTWCSRFAYKPKAIEVLAPGISTTVQDLPGRRVGLGIPRSGAADMLSFQAANLLVGNKPNVEGLECTMQGPKLLFHVNSVIAVCGADMKTTVDGVEVPQWTTLNVKAGQTVQVGLASGGVGLRSYIAVKGGFNNVAEFMNSKSTFTGAALGGYQGRTLIAGDLLEVPASDPEPTIITVPVAARTPLTNDWVVPVTANAQWDLEYLAPEGMKTLLTAKWKVSTSSNRSGLRLEGPRIQWSRPDGGDGGAHPSNVIDQGYAFCSLNINGDTPVLFAADSPDMGGFSNVLAVVSGCAWMTGQMRPGDTITFVLVDVSEAATIDQTNTEWLATITTPSAQPLKLLTSSTRVKDITNSSVLHRVPATGTTPERIFRQCADEYLIYEVGPMSLVIQDRVRVELWERAMKAANIPGLVYMNACVRSSIVHFNPKIISQRTLLESMVEIDAKIVGGDDVELDITVHRFPVVPDDKWTHEAIEYYMKTARKEAVYLPSNTEYIAKNNGMTLKQVHDIFTATPWLVLAHGFFVMLPFIIPLDPTKRILGQKYNPSRTKTPEGAIGLAGVIGAIYPIASAGGYQLLGRTLSTWQPYPTAGQDHSILTNFDQLEFYVVGEDEFVSIERRFKTRSWVPETRKARFRMKDYAAMAQAKEAATKQFRATQLACSQKVGKEEEAMFAAFAAQQAADAAAGKQPTHTGDFAGTPVTSPLSASVWKVMVAEGDVIESDEQQVVELEAMKTSVFVAAGEGMKGKKVSGIAVEHGDAVDPGSALVYIE</sequence>
<dbReference type="Gene3D" id="3.30.1360.40">
    <property type="match status" value="1"/>
</dbReference>
<dbReference type="PANTHER" id="PTHR18866">
    <property type="entry name" value="CARBOXYLASE:PYRUVATE/ACETYL-COA/PROPIONYL-COA CARBOXYLASE"/>
    <property type="match status" value="1"/>
</dbReference>
<evidence type="ECO:0000256" key="3">
    <source>
        <dbReference type="ARBA" id="ARBA00022741"/>
    </source>
</evidence>
<dbReference type="Gene3D" id="2.40.50.100">
    <property type="match status" value="1"/>
</dbReference>
<dbReference type="Proteomes" id="UP000279236">
    <property type="component" value="Unassembled WGS sequence"/>
</dbReference>
<evidence type="ECO:0000256" key="7">
    <source>
        <dbReference type="PROSITE-ProRule" id="PRU00409"/>
    </source>
</evidence>
<dbReference type="InterPro" id="IPR011761">
    <property type="entry name" value="ATP-grasp"/>
</dbReference>
<dbReference type="PROSITE" id="PS50979">
    <property type="entry name" value="BC"/>
    <property type="match status" value="1"/>
</dbReference>
<dbReference type="SUPFAM" id="SSF51246">
    <property type="entry name" value="Rudiment single hybrid motif"/>
    <property type="match status" value="1"/>
</dbReference>
<dbReference type="InterPro" id="IPR029000">
    <property type="entry name" value="Cyclophilin-like_dom_sf"/>
</dbReference>
<evidence type="ECO:0000256" key="1">
    <source>
        <dbReference type="ARBA" id="ARBA00001953"/>
    </source>
</evidence>
<dbReference type="InterPro" id="IPR003778">
    <property type="entry name" value="CT_A_B"/>
</dbReference>
<evidence type="ECO:0000313" key="12">
    <source>
        <dbReference type="Proteomes" id="UP000279236"/>
    </source>
</evidence>
<dbReference type="STRING" id="105984.A0A427XHY2"/>
<dbReference type="PROSITE" id="PS00866">
    <property type="entry name" value="CPSASE_1"/>
    <property type="match status" value="1"/>
</dbReference>
<comment type="caution">
    <text evidence="11">The sequence shown here is derived from an EMBL/GenBank/DDBJ whole genome shotgun (WGS) entry which is preliminary data.</text>
</comment>
<evidence type="ECO:0000259" key="9">
    <source>
        <dbReference type="PROSITE" id="PS50975"/>
    </source>
</evidence>
<dbReference type="SMART" id="SM00796">
    <property type="entry name" value="AHS1"/>
    <property type="match status" value="1"/>
</dbReference>
<dbReference type="PROSITE" id="PS50975">
    <property type="entry name" value="ATP_GRASP"/>
    <property type="match status" value="1"/>
</dbReference>
<dbReference type="CDD" id="cd06850">
    <property type="entry name" value="biotinyl_domain"/>
    <property type="match status" value="1"/>
</dbReference>
<evidence type="ECO:0000256" key="2">
    <source>
        <dbReference type="ARBA" id="ARBA00022598"/>
    </source>
</evidence>
<keyword evidence="8" id="KW-0812">Transmembrane</keyword>
<evidence type="ECO:0000256" key="4">
    <source>
        <dbReference type="ARBA" id="ARBA00022801"/>
    </source>
</evidence>
<accession>A0A427XHY2</accession>
<feature type="domain" description="Biotin carboxylation" evidence="10">
    <location>
        <begin position="4"/>
        <end position="464"/>
    </location>
</feature>
<dbReference type="GO" id="GO:0016874">
    <property type="term" value="F:ligase activity"/>
    <property type="evidence" value="ECO:0007669"/>
    <property type="project" value="UniProtKB-KW"/>
</dbReference>
<dbReference type="Pfam" id="PF02785">
    <property type="entry name" value="Biotin_carb_C"/>
    <property type="match status" value="1"/>
</dbReference>
<dbReference type="PANTHER" id="PTHR18866:SF128">
    <property type="entry name" value="UREA AMIDOLYASE"/>
    <property type="match status" value="1"/>
</dbReference>
<dbReference type="EMBL" id="RSCE01000012">
    <property type="protein sequence ID" value="RSH78347.1"/>
    <property type="molecule type" value="Genomic_DNA"/>
</dbReference>
<dbReference type="SUPFAM" id="SSF50891">
    <property type="entry name" value="Cyclophilin-like"/>
    <property type="match status" value="2"/>
</dbReference>
<dbReference type="Pfam" id="PF02626">
    <property type="entry name" value="CT_A_B"/>
    <property type="match status" value="1"/>
</dbReference>
<dbReference type="SMART" id="SM00878">
    <property type="entry name" value="Biotin_carb_C"/>
    <property type="match status" value="1"/>
</dbReference>
<keyword evidence="12" id="KW-1185">Reference proteome</keyword>
<dbReference type="InterPro" id="IPR005479">
    <property type="entry name" value="CPAse_ATP-bd"/>
</dbReference>
<dbReference type="InterPro" id="IPR005481">
    <property type="entry name" value="BC-like_N"/>
</dbReference>
<name>A0A427XHY2_9TREE</name>
<organism evidence="11 12">
    <name type="scientific">Apiotrichum porosum</name>
    <dbReference type="NCBI Taxonomy" id="105984"/>
    <lineage>
        <taxon>Eukaryota</taxon>
        <taxon>Fungi</taxon>
        <taxon>Dikarya</taxon>
        <taxon>Basidiomycota</taxon>
        <taxon>Agaricomycotina</taxon>
        <taxon>Tremellomycetes</taxon>
        <taxon>Trichosporonales</taxon>
        <taxon>Trichosporonaceae</taxon>
        <taxon>Apiotrichum</taxon>
    </lineage>
</organism>
<dbReference type="GO" id="GO:0046872">
    <property type="term" value="F:metal ion binding"/>
    <property type="evidence" value="ECO:0007669"/>
    <property type="project" value="InterPro"/>
</dbReference>
<keyword evidence="6" id="KW-0092">Biotin</keyword>
<dbReference type="Gene3D" id="2.40.100.10">
    <property type="entry name" value="Cyclophilin-like"/>
    <property type="match status" value="2"/>
</dbReference>
<dbReference type="AlphaFoldDB" id="A0A427XHY2"/>
<keyword evidence="3 7" id="KW-0547">Nucleotide-binding</keyword>
<feature type="transmembrane region" description="Helical" evidence="8">
    <location>
        <begin position="1007"/>
        <end position="1030"/>
    </location>
</feature>
<dbReference type="GO" id="GO:0016787">
    <property type="term" value="F:hydrolase activity"/>
    <property type="evidence" value="ECO:0007669"/>
    <property type="project" value="UniProtKB-KW"/>
</dbReference>
<dbReference type="InterPro" id="IPR011764">
    <property type="entry name" value="Biotin_carboxylation_dom"/>
</dbReference>
<dbReference type="SUPFAM" id="SSF56059">
    <property type="entry name" value="Glutathione synthetase ATP-binding domain-like"/>
    <property type="match status" value="1"/>
</dbReference>
<evidence type="ECO:0000313" key="11">
    <source>
        <dbReference type="EMBL" id="RSH78347.1"/>
    </source>
</evidence>
<dbReference type="Pfam" id="PF00364">
    <property type="entry name" value="Biotin_lipoyl"/>
    <property type="match status" value="1"/>
</dbReference>
<keyword evidence="4" id="KW-0378">Hydrolase</keyword>
<dbReference type="Pfam" id="PF00289">
    <property type="entry name" value="Biotin_carb_N"/>
    <property type="match status" value="1"/>
</dbReference>
<evidence type="ECO:0008006" key="13">
    <source>
        <dbReference type="Google" id="ProtNLM"/>
    </source>
</evidence>
<evidence type="ECO:0000256" key="8">
    <source>
        <dbReference type="SAM" id="Phobius"/>
    </source>
</evidence>
<dbReference type="SMART" id="SM00797">
    <property type="entry name" value="AHS2"/>
    <property type="match status" value="1"/>
</dbReference>
<dbReference type="InterPro" id="IPR011053">
    <property type="entry name" value="Single_hybrid_motif"/>
</dbReference>